<dbReference type="PANTHER" id="PTHR22811">
    <property type="entry name" value="TRANSMEMBRANE EMP24 DOMAIN-CONTAINING PROTEIN"/>
    <property type="match status" value="1"/>
</dbReference>
<gene>
    <name evidence="11" type="ORF">URODEC1_LOCUS120898</name>
    <name evidence="12" type="ORF">URODEC1_LOCUS123378</name>
    <name evidence="9" type="ORF">URODEC1_LOCUS65104</name>
    <name evidence="10" type="ORF">URODEC1_LOCUS71557</name>
</gene>
<reference evidence="11 13" key="1">
    <citation type="submission" date="2024-10" db="EMBL/GenBank/DDBJ databases">
        <authorList>
            <person name="Ryan C."/>
        </authorList>
    </citation>
    <scope>NUCLEOTIDE SEQUENCE [LARGE SCALE GENOMIC DNA]</scope>
</reference>
<dbReference type="InterPro" id="IPR009038">
    <property type="entry name" value="GOLD_dom"/>
</dbReference>
<organism evidence="11 13">
    <name type="scientific">Urochloa decumbens</name>
    <dbReference type="NCBI Taxonomy" id="240449"/>
    <lineage>
        <taxon>Eukaryota</taxon>
        <taxon>Viridiplantae</taxon>
        <taxon>Streptophyta</taxon>
        <taxon>Embryophyta</taxon>
        <taxon>Tracheophyta</taxon>
        <taxon>Spermatophyta</taxon>
        <taxon>Magnoliopsida</taxon>
        <taxon>Liliopsida</taxon>
        <taxon>Poales</taxon>
        <taxon>Poaceae</taxon>
        <taxon>PACMAD clade</taxon>
        <taxon>Panicoideae</taxon>
        <taxon>Panicodae</taxon>
        <taxon>Paniceae</taxon>
        <taxon>Melinidinae</taxon>
        <taxon>Urochloa</taxon>
    </lineage>
</organism>
<protein>
    <recommendedName>
        <fullName evidence="8">GOLD domain-containing protein</fullName>
    </recommendedName>
</protein>
<dbReference type="SMART" id="SM01190">
    <property type="entry name" value="EMP24_GP25L"/>
    <property type="match status" value="1"/>
</dbReference>
<accession>A0ABC9GXV6</accession>
<keyword evidence="6" id="KW-0472">Membrane</keyword>
<evidence type="ECO:0000256" key="7">
    <source>
        <dbReference type="RuleBase" id="RU003827"/>
    </source>
</evidence>
<evidence type="ECO:0000256" key="1">
    <source>
        <dbReference type="ARBA" id="ARBA00004479"/>
    </source>
</evidence>
<feature type="domain" description="GOLD" evidence="8">
    <location>
        <begin position="59"/>
        <end position="146"/>
    </location>
</feature>
<dbReference type="InterPro" id="IPR015720">
    <property type="entry name" value="Emp24-like"/>
</dbReference>
<evidence type="ECO:0000256" key="2">
    <source>
        <dbReference type="ARBA" id="ARBA00007104"/>
    </source>
</evidence>
<evidence type="ECO:0000313" key="13">
    <source>
        <dbReference type="Proteomes" id="UP001497457"/>
    </source>
</evidence>
<dbReference type="PROSITE" id="PS50866">
    <property type="entry name" value="GOLD"/>
    <property type="match status" value="1"/>
</dbReference>
<dbReference type="Proteomes" id="UP001497457">
    <property type="component" value="Chromosome 28b"/>
</dbReference>
<comment type="similarity">
    <text evidence="2 7">Belongs to the EMP24/GP25L family.</text>
</comment>
<dbReference type="GO" id="GO:0016020">
    <property type="term" value="C:membrane"/>
    <property type="evidence" value="ECO:0007669"/>
    <property type="project" value="UniProtKB-SubCell"/>
</dbReference>
<dbReference type="AlphaFoldDB" id="A0ABC9GXV6"/>
<dbReference type="EMBL" id="CAXIPR030002949">
    <property type="protein sequence ID" value="CAM0150286.1"/>
    <property type="molecule type" value="Genomic_DNA"/>
</dbReference>
<evidence type="ECO:0000313" key="11">
    <source>
        <dbReference type="EMBL" id="CAM0147467.1"/>
    </source>
</evidence>
<keyword evidence="4" id="KW-0732">Signal</keyword>
<evidence type="ECO:0000256" key="5">
    <source>
        <dbReference type="ARBA" id="ARBA00022989"/>
    </source>
</evidence>
<dbReference type="Pfam" id="PF01105">
    <property type="entry name" value="EMP24_GP25L"/>
    <property type="match status" value="1"/>
</dbReference>
<comment type="subcellular location">
    <subcellularLocation>
        <location evidence="1 7">Membrane</location>
        <topology evidence="1 7">Single-pass type I membrane protein</topology>
    </subcellularLocation>
</comment>
<dbReference type="Proteomes" id="UP001497457">
    <property type="component" value="Unassembled WGS sequence"/>
</dbReference>
<evidence type="ECO:0000259" key="8">
    <source>
        <dbReference type="PROSITE" id="PS50866"/>
    </source>
</evidence>
<dbReference type="EMBL" id="OZ075136">
    <property type="protein sequence ID" value="CAL5000936.1"/>
    <property type="molecule type" value="Genomic_DNA"/>
</dbReference>
<evidence type="ECO:0000313" key="9">
    <source>
        <dbReference type="EMBL" id="CAL5000936.1"/>
    </source>
</evidence>
<proteinExistence type="inferred from homology"/>
<evidence type="ECO:0000256" key="3">
    <source>
        <dbReference type="ARBA" id="ARBA00022692"/>
    </source>
</evidence>
<dbReference type="Proteomes" id="UP001497457">
    <property type="component" value="Chromosome 26rd"/>
</dbReference>
<evidence type="ECO:0000313" key="10">
    <source>
        <dbReference type="EMBL" id="CAL5013718.1"/>
    </source>
</evidence>
<sequence length="238" mass="27493">MLSVDSLGIRLCREACAISNRSWQLNMEGLSWRAVCLSALCVVLFLRPAAGIRFVIDREECFSHNVEYEGDTVHVSFVVIKADTPWHYSEEGVDLVVKDPNGAQVRDSRDKTSDKFEFIVQKRGVHRFCFTNKSPYHETIDFDVHVGHFSYFEQHAKDEHFAPLFEQIAKLDEALYNIQFEQHWLEAQTDRQAILNENMSRRAVHKALFESAALIAASVIQVYLLRRLFERKLGTSRV</sequence>
<evidence type="ECO:0000256" key="4">
    <source>
        <dbReference type="ARBA" id="ARBA00022729"/>
    </source>
</evidence>
<keyword evidence="3 7" id="KW-0812">Transmembrane</keyword>
<dbReference type="EMBL" id="CAXIPR030000894">
    <property type="protein sequence ID" value="CAM0147467.1"/>
    <property type="molecule type" value="Genomic_DNA"/>
</dbReference>
<name>A0ABC9GXV6_9POAL</name>
<evidence type="ECO:0000313" key="12">
    <source>
        <dbReference type="EMBL" id="CAM0150286.1"/>
    </source>
</evidence>
<evidence type="ECO:0000256" key="6">
    <source>
        <dbReference type="ARBA" id="ARBA00023136"/>
    </source>
</evidence>
<dbReference type="EMBL" id="OZ075138">
    <property type="protein sequence ID" value="CAL5013718.1"/>
    <property type="molecule type" value="Genomic_DNA"/>
</dbReference>
<keyword evidence="5" id="KW-1133">Transmembrane helix</keyword>
<keyword evidence="13" id="KW-1185">Reference proteome</keyword>